<feature type="chain" id="PRO_5035203019" evidence="3">
    <location>
        <begin position="27"/>
        <end position="279"/>
    </location>
</feature>
<dbReference type="RefSeq" id="WP_155135780.1">
    <property type="nucleotide sequence ID" value="NZ_BMGZ01000001.1"/>
</dbReference>
<name>A0A8J3EPS9_9PROT</name>
<keyword evidence="2" id="KW-0378">Hydrolase</keyword>
<proteinExistence type="inferred from homology"/>
<evidence type="ECO:0000256" key="3">
    <source>
        <dbReference type="SAM" id="SignalP"/>
    </source>
</evidence>
<sequence length="279" mass="30189">MMWKPVALLLGCTMAAVGVAMPGASAQETDGTRIVIAGDSTASPYPVERQPQAGWGQALQYFLGDIAVENRAVSGRSTRSYVDEGKWAALLEALQPGDIVLISFGHNDQRDDAPERYAEANTDYRAYLKQFVADVRARDARPVIVSSAARRLWEGPAMVETHGLYRWNAQKAAEKTGAAYIDLATLSLAYFETIGREETKEDFLWLTPEDRNERHPDGVEDNTHFTALGACGVAMVVTLALAEEGIISVETPSADVPADALRPQAVTDCAGAFSWAQPG</sequence>
<keyword evidence="3" id="KW-0732">Signal</keyword>
<dbReference type="EMBL" id="VCJR02000001">
    <property type="protein sequence ID" value="NHK26363.1"/>
    <property type="molecule type" value="Genomic_DNA"/>
</dbReference>
<organism evidence="5 7">
    <name type="scientific">Aquisalinus luteolus</name>
    <dbReference type="NCBI Taxonomy" id="1566827"/>
    <lineage>
        <taxon>Bacteria</taxon>
        <taxon>Pseudomonadati</taxon>
        <taxon>Pseudomonadota</taxon>
        <taxon>Alphaproteobacteria</taxon>
        <taxon>Parvularculales</taxon>
        <taxon>Parvularculaceae</taxon>
        <taxon>Aquisalinus</taxon>
    </lineage>
</organism>
<dbReference type="Proteomes" id="UP000621856">
    <property type="component" value="Unassembled WGS sequence"/>
</dbReference>
<comment type="similarity">
    <text evidence="1">Belongs to the 'GDSL' lipolytic enzyme family.</text>
</comment>
<dbReference type="InterPro" id="IPR013830">
    <property type="entry name" value="SGNH_hydro"/>
</dbReference>
<dbReference type="EMBL" id="BMGZ01000001">
    <property type="protein sequence ID" value="GGH92106.1"/>
    <property type="molecule type" value="Genomic_DNA"/>
</dbReference>
<evidence type="ECO:0000256" key="1">
    <source>
        <dbReference type="ARBA" id="ARBA00008668"/>
    </source>
</evidence>
<dbReference type="SUPFAM" id="SSF52266">
    <property type="entry name" value="SGNH hydrolase"/>
    <property type="match status" value="1"/>
</dbReference>
<gene>
    <name evidence="6" type="ORF">FF098_000410</name>
    <name evidence="5" type="ORF">GCM10011355_00820</name>
</gene>
<dbReference type="GO" id="GO:0016788">
    <property type="term" value="F:hydrolase activity, acting on ester bonds"/>
    <property type="evidence" value="ECO:0007669"/>
    <property type="project" value="UniProtKB-ARBA"/>
</dbReference>
<evidence type="ECO:0000313" key="6">
    <source>
        <dbReference type="EMBL" id="NHK26363.1"/>
    </source>
</evidence>
<dbReference type="InterPro" id="IPR037459">
    <property type="entry name" value="RhgT-like"/>
</dbReference>
<evidence type="ECO:0000259" key="4">
    <source>
        <dbReference type="Pfam" id="PF13472"/>
    </source>
</evidence>
<reference evidence="5" key="1">
    <citation type="journal article" date="2014" name="Int. J. Syst. Evol. Microbiol.">
        <title>Complete genome sequence of Corynebacterium casei LMG S-19264T (=DSM 44701T), isolated from a smear-ripened cheese.</title>
        <authorList>
            <consortium name="US DOE Joint Genome Institute (JGI-PGF)"/>
            <person name="Walter F."/>
            <person name="Albersmeier A."/>
            <person name="Kalinowski J."/>
            <person name="Ruckert C."/>
        </authorList>
    </citation>
    <scope>NUCLEOTIDE SEQUENCE</scope>
    <source>
        <strain evidence="5">CGMCC 1.14984</strain>
    </source>
</reference>
<evidence type="ECO:0000313" key="7">
    <source>
        <dbReference type="Proteomes" id="UP000621856"/>
    </source>
</evidence>
<reference evidence="6 8" key="2">
    <citation type="submission" date="2020-02" db="EMBL/GenBank/DDBJ databases">
        <title>Genome sequence of Parvularcula flava strain NH6-79.</title>
        <authorList>
            <person name="Abdul Karim M.H."/>
            <person name="Lam M.Q."/>
            <person name="Chen S.J."/>
            <person name="Yahya A."/>
            <person name="Shahir S."/>
            <person name="Shamsir M.S."/>
            <person name="Chong C.S."/>
        </authorList>
    </citation>
    <scope>NUCLEOTIDE SEQUENCE [LARGE SCALE GENOMIC DNA]</scope>
    <source>
        <strain evidence="6 8">NH6-79</strain>
    </source>
</reference>
<protein>
    <submittedName>
        <fullName evidence="6">Rhamnogalacturonan acetylesterase</fullName>
    </submittedName>
</protein>
<evidence type="ECO:0000313" key="8">
    <source>
        <dbReference type="Proteomes" id="UP000818603"/>
    </source>
</evidence>
<dbReference type="Gene3D" id="3.40.50.1110">
    <property type="entry name" value="SGNH hydrolase"/>
    <property type="match status" value="1"/>
</dbReference>
<evidence type="ECO:0000256" key="2">
    <source>
        <dbReference type="ARBA" id="ARBA00022801"/>
    </source>
</evidence>
<dbReference type="CDD" id="cd01821">
    <property type="entry name" value="Rhamnogalacturan_acetylesterase_like"/>
    <property type="match status" value="1"/>
</dbReference>
<accession>A0A8J3EPS9</accession>
<dbReference type="Proteomes" id="UP000818603">
    <property type="component" value="Unassembled WGS sequence"/>
</dbReference>
<comment type="caution">
    <text evidence="5">The sequence shown here is derived from an EMBL/GenBank/DDBJ whole genome shotgun (WGS) entry which is preliminary data.</text>
</comment>
<dbReference type="InterPro" id="IPR036514">
    <property type="entry name" value="SGNH_hydro_sf"/>
</dbReference>
<dbReference type="AlphaFoldDB" id="A0A8J3EPS9"/>
<keyword evidence="8" id="KW-1185">Reference proteome</keyword>
<evidence type="ECO:0000313" key="5">
    <source>
        <dbReference type="EMBL" id="GGH92106.1"/>
    </source>
</evidence>
<dbReference type="PANTHER" id="PTHR43695">
    <property type="entry name" value="PUTATIVE (AFU_ORTHOLOGUE AFUA_2G17250)-RELATED"/>
    <property type="match status" value="1"/>
</dbReference>
<feature type="signal peptide" evidence="3">
    <location>
        <begin position="1"/>
        <end position="26"/>
    </location>
</feature>
<feature type="domain" description="SGNH hydrolase-type esterase" evidence="4">
    <location>
        <begin position="38"/>
        <end position="229"/>
    </location>
</feature>
<dbReference type="PANTHER" id="PTHR43695:SF1">
    <property type="entry name" value="RHAMNOGALACTURONAN ACETYLESTERASE"/>
    <property type="match status" value="1"/>
</dbReference>
<dbReference type="Pfam" id="PF13472">
    <property type="entry name" value="Lipase_GDSL_2"/>
    <property type="match status" value="1"/>
</dbReference>
<reference evidence="5" key="3">
    <citation type="submission" date="2020-09" db="EMBL/GenBank/DDBJ databases">
        <authorList>
            <person name="Sun Q."/>
            <person name="Zhou Y."/>
        </authorList>
    </citation>
    <scope>NUCLEOTIDE SEQUENCE</scope>
    <source>
        <strain evidence="5">CGMCC 1.14984</strain>
    </source>
</reference>